<protein>
    <submittedName>
        <fullName evidence="6">ABC transporter ATP-binding protein</fullName>
    </submittedName>
</protein>
<dbReference type="Proteomes" id="UP000482800">
    <property type="component" value="Unassembled WGS sequence"/>
</dbReference>
<dbReference type="AlphaFoldDB" id="A0A6V8KBE6"/>
<dbReference type="CDD" id="cd03255">
    <property type="entry name" value="ABC_MJ0796_LolCDE_FtsE"/>
    <property type="match status" value="1"/>
</dbReference>
<evidence type="ECO:0000256" key="1">
    <source>
        <dbReference type="ARBA" id="ARBA00022448"/>
    </source>
</evidence>
<evidence type="ECO:0000313" key="7">
    <source>
        <dbReference type="Proteomes" id="UP000482800"/>
    </source>
</evidence>
<dbReference type="InterPro" id="IPR017871">
    <property type="entry name" value="ABC_transporter-like_CS"/>
</dbReference>
<name>A0A6V8KBE6_9ACTN</name>
<evidence type="ECO:0000313" key="6">
    <source>
        <dbReference type="EMBL" id="GFJ82543.1"/>
    </source>
</evidence>
<dbReference type="PANTHER" id="PTHR24220:SF685">
    <property type="entry name" value="ABC TRANSPORTER RELATED"/>
    <property type="match status" value="1"/>
</dbReference>
<feature type="domain" description="ABC transporter" evidence="5">
    <location>
        <begin position="24"/>
        <end position="265"/>
    </location>
</feature>
<keyword evidence="3 6" id="KW-0067">ATP-binding</keyword>
<organism evidence="6 7">
    <name type="scientific">Phytohabitans houttuyneae</name>
    <dbReference type="NCBI Taxonomy" id="1076126"/>
    <lineage>
        <taxon>Bacteria</taxon>
        <taxon>Bacillati</taxon>
        <taxon>Actinomycetota</taxon>
        <taxon>Actinomycetes</taxon>
        <taxon>Micromonosporales</taxon>
        <taxon>Micromonosporaceae</taxon>
    </lineage>
</organism>
<dbReference type="InterPro" id="IPR015854">
    <property type="entry name" value="ABC_transpr_LolD-like"/>
</dbReference>
<dbReference type="PROSITE" id="PS00211">
    <property type="entry name" value="ABC_TRANSPORTER_1"/>
    <property type="match status" value="1"/>
</dbReference>
<feature type="compositionally biased region" description="Pro residues" evidence="4">
    <location>
        <begin position="1"/>
        <end position="19"/>
    </location>
</feature>
<reference evidence="6 7" key="1">
    <citation type="submission" date="2020-03" db="EMBL/GenBank/DDBJ databases">
        <title>Whole genome shotgun sequence of Phytohabitans houttuyneae NBRC 108639.</title>
        <authorList>
            <person name="Komaki H."/>
            <person name="Tamura T."/>
        </authorList>
    </citation>
    <scope>NUCLEOTIDE SEQUENCE [LARGE SCALE GENOMIC DNA]</scope>
    <source>
        <strain evidence="6 7">NBRC 108639</strain>
    </source>
</reference>
<dbReference type="Gene3D" id="3.40.50.300">
    <property type="entry name" value="P-loop containing nucleotide triphosphate hydrolases"/>
    <property type="match status" value="1"/>
</dbReference>
<feature type="region of interest" description="Disordered" evidence="4">
    <location>
        <begin position="1"/>
        <end position="21"/>
    </location>
</feature>
<dbReference type="GO" id="GO:0022857">
    <property type="term" value="F:transmembrane transporter activity"/>
    <property type="evidence" value="ECO:0007669"/>
    <property type="project" value="TreeGrafter"/>
</dbReference>
<dbReference type="InterPro" id="IPR017911">
    <property type="entry name" value="MacB-like_ATP-bd"/>
</dbReference>
<dbReference type="InterPro" id="IPR003593">
    <property type="entry name" value="AAA+_ATPase"/>
</dbReference>
<keyword evidence="1" id="KW-0813">Transport</keyword>
<evidence type="ECO:0000256" key="4">
    <source>
        <dbReference type="SAM" id="MobiDB-lite"/>
    </source>
</evidence>
<gene>
    <name evidence="6" type="ORF">Phou_067230</name>
</gene>
<sequence length="310" mass="33576">MSKPPLSVPQPSPRTPEPGPETMIACESLVRIYQTGSVEVQALQGLDLVVERGEMIAVVGASGSGKSTLLSILAGIDAPTAGRARVDRWNLLSMSRSDRVRYRRHTVGFVRQQTASNLVPYLTARQMVDLPLTAARAPAGDRRTRPGELLEVLGVGHCADRRPAQLSGGEQMRVAIAVALANRPRVLLADEPTGELDADTSAQVFQALRDVNRQFAVTVVVVTHDPEVSGQVERTVAIRDGRTSSEVLRRTATAEDGGTHVIAEEYAVMDRAGRVQIPRDYREALALTRRVRLALEADRVEIRPNGGVDA</sequence>
<evidence type="ECO:0000256" key="3">
    <source>
        <dbReference type="ARBA" id="ARBA00022840"/>
    </source>
</evidence>
<dbReference type="Pfam" id="PF00005">
    <property type="entry name" value="ABC_tran"/>
    <property type="match status" value="1"/>
</dbReference>
<reference evidence="6 7" key="2">
    <citation type="submission" date="2020-03" db="EMBL/GenBank/DDBJ databases">
        <authorList>
            <person name="Ichikawa N."/>
            <person name="Kimura A."/>
            <person name="Kitahashi Y."/>
            <person name="Uohara A."/>
        </authorList>
    </citation>
    <scope>NUCLEOTIDE SEQUENCE [LARGE SCALE GENOMIC DNA]</scope>
    <source>
        <strain evidence="6 7">NBRC 108639</strain>
    </source>
</reference>
<comment type="caution">
    <text evidence="6">The sequence shown here is derived from an EMBL/GenBank/DDBJ whole genome shotgun (WGS) entry which is preliminary data.</text>
</comment>
<dbReference type="GO" id="GO:0005886">
    <property type="term" value="C:plasma membrane"/>
    <property type="evidence" value="ECO:0007669"/>
    <property type="project" value="TreeGrafter"/>
</dbReference>
<dbReference type="PROSITE" id="PS50893">
    <property type="entry name" value="ABC_TRANSPORTER_2"/>
    <property type="match status" value="1"/>
</dbReference>
<proteinExistence type="predicted"/>
<keyword evidence="7" id="KW-1185">Reference proteome</keyword>
<dbReference type="SMART" id="SM00382">
    <property type="entry name" value="AAA"/>
    <property type="match status" value="1"/>
</dbReference>
<dbReference type="GO" id="GO:0016887">
    <property type="term" value="F:ATP hydrolysis activity"/>
    <property type="evidence" value="ECO:0007669"/>
    <property type="project" value="InterPro"/>
</dbReference>
<accession>A0A6V8KBE6</accession>
<dbReference type="SUPFAM" id="SSF52540">
    <property type="entry name" value="P-loop containing nucleoside triphosphate hydrolases"/>
    <property type="match status" value="1"/>
</dbReference>
<keyword evidence="2" id="KW-0547">Nucleotide-binding</keyword>
<dbReference type="RefSeq" id="WP_173063220.1">
    <property type="nucleotide sequence ID" value="NZ_BAABGO010000010.1"/>
</dbReference>
<dbReference type="PANTHER" id="PTHR24220">
    <property type="entry name" value="IMPORT ATP-BINDING PROTEIN"/>
    <property type="match status" value="1"/>
</dbReference>
<dbReference type="InterPro" id="IPR027417">
    <property type="entry name" value="P-loop_NTPase"/>
</dbReference>
<dbReference type="InterPro" id="IPR003439">
    <property type="entry name" value="ABC_transporter-like_ATP-bd"/>
</dbReference>
<evidence type="ECO:0000259" key="5">
    <source>
        <dbReference type="PROSITE" id="PS50893"/>
    </source>
</evidence>
<evidence type="ECO:0000256" key="2">
    <source>
        <dbReference type="ARBA" id="ARBA00022741"/>
    </source>
</evidence>
<dbReference type="EMBL" id="BLPF01000002">
    <property type="protein sequence ID" value="GFJ82543.1"/>
    <property type="molecule type" value="Genomic_DNA"/>
</dbReference>
<dbReference type="GO" id="GO:0005524">
    <property type="term" value="F:ATP binding"/>
    <property type="evidence" value="ECO:0007669"/>
    <property type="project" value="UniProtKB-KW"/>
</dbReference>